<proteinExistence type="predicted"/>
<dbReference type="GO" id="GO:0030131">
    <property type="term" value="C:clathrin adaptor complex"/>
    <property type="evidence" value="ECO:0007669"/>
    <property type="project" value="InterPro"/>
</dbReference>
<reference evidence="6 7" key="1">
    <citation type="submission" date="2022-07" db="EMBL/GenBank/DDBJ databases">
        <title>Genome-wide signatures of adaptation to extreme environments.</title>
        <authorList>
            <person name="Cho C.H."/>
            <person name="Yoon H.S."/>
        </authorList>
    </citation>
    <scope>NUCLEOTIDE SEQUENCE [LARGE SCALE GENOMIC DNA]</scope>
    <source>
        <strain evidence="6 7">108.79 E11</strain>
    </source>
</reference>
<accession>A0AAV9IAU3</accession>
<dbReference type="Gene3D" id="3.30.450.60">
    <property type="match status" value="1"/>
</dbReference>
<dbReference type="InterPro" id="IPR018616">
    <property type="entry name" value="GUCD1"/>
</dbReference>
<dbReference type="InterPro" id="IPR028565">
    <property type="entry name" value="MHD"/>
</dbReference>
<dbReference type="PROSITE" id="PS00991">
    <property type="entry name" value="CLAT_ADAPTOR_M_2"/>
    <property type="match status" value="1"/>
</dbReference>
<dbReference type="InterPro" id="IPR036168">
    <property type="entry name" value="AP2_Mu_C_sf"/>
</dbReference>
<evidence type="ECO:0000313" key="6">
    <source>
        <dbReference type="EMBL" id="KAK4524458.1"/>
    </source>
</evidence>
<dbReference type="Pfam" id="PF09778">
    <property type="entry name" value="Guanylate_cyc_2"/>
    <property type="match status" value="1"/>
</dbReference>
<evidence type="ECO:0000256" key="3">
    <source>
        <dbReference type="ARBA" id="ARBA00022927"/>
    </source>
</evidence>
<dbReference type="Gene3D" id="2.60.40.1170">
    <property type="entry name" value="Mu homology domain, subdomain B"/>
    <property type="match status" value="2"/>
</dbReference>
<dbReference type="InterPro" id="IPR018240">
    <property type="entry name" value="Clathrin_mu_CS"/>
</dbReference>
<sequence>MIAGVYVLDSFGKSLVQVEVDAVLCRGVIEKFLVVSKQQNKHPPPVIETEKAAIYSVVFQSTPSLRLLAVSNKRKNAMAILSFCRKLANLMETYAVPVSFMEHITGTTKEEDRLVVALIESRECLLNCFLIIMYSLSFSYPQELPLEVLYLWKEYVAKETSLFKRIKKSLERSPYLEPTDIPTMKEARKADTSLACLQEGLNGVLWRPRGLLYQRNEVFIDITEYLECIYSSSGKETSSQVKGVVVLHFFSSGMPECRMLINSKLTKKQQVVAHKGTPDTDLKGIAGVVGVSSESITLDDIKYHSCVDWKQVEELDAICFIPPDGTFTLLEYRLSNVKSPLLVEGVGYCKEEQMEATIELVVKSNLSNQMRLFEWKAEQVVVAVELPQRPLQVKVKSCNGGKWKWSKEQSWFFWELKKASSDREYKLNADIVFDAPLDKRKTLYSVIDVHFVIPDETLTGFSILSLLVKEPKLDYVTAKYVKYETRTSHFERRLMEENSMQFFILSESFKSCPQVSCGAKNNLENKQEGEVLLPLIPHWRQKFHWDCGLACCYMIFRYYGLQIGLRELYQTFWTRSVWTIDLVHLLHNYGLDFTYFTVTWGVRAEYSKQEFYRPHFQEDKVRVQHLFELAKSKQMKICKKSVPLDELKRRLARGYFARKYSNDIGYQNSVDIVLLLVDKRLVSCSLCQRKTFTGWLRKFCNAGFLGHYILLWGYSPRKDIFLYSDPASSQEYCTMTSEMLELCRKSRGTDEDLIVVHGLRQPS</sequence>
<dbReference type="AlphaFoldDB" id="A0AAV9IAU3"/>
<dbReference type="PANTHER" id="PTHR31400:SF1">
    <property type="entry name" value="PROTEIN GUCD1"/>
    <property type="match status" value="1"/>
</dbReference>
<dbReference type="Proteomes" id="UP001300502">
    <property type="component" value="Unassembled WGS sequence"/>
</dbReference>
<keyword evidence="7" id="KW-1185">Reference proteome</keyword>
<comment type="caution">
    <text evidence="6">The sequence shown here is derived from an EMBL/GenBank/DDBJ whole genome shotgun (WGS) entry which is preliminary data.</text>
</comment>
<dbReference type="SUPFAM" id="SSF49447">
    <property type="entry name" value="Second domain of Mu2 adaptin subunit (ap50) of ap2 adaptor"/>
    <property type="match status" value="1"/>
</dbReference>
<dbReference type="EMBL" id="JANCYU010000023">
    <property type="protein sequence ID" value="KAK4524458.1"/>
    <property type="molecule type" value="Genomic_DNA"/>
</dbReference>
<name>A0AAV9IAU3_9RHOD</name>
<comment type="subcellular location">
    <subcellularLocation>
        <location evidence="1">Endomembrane system</location>
    </subcellularLocation>
</comment>
<dbReference type="Pfam" id="PF00928">
    <property type="entry name" value="Adap_comp_sub"/>
    <property type="match status" value="1"/>
</dbReference>
<dbReference type="GO" id="GO:0006886">
    <property type="term" value="P:intracellular protein transport"/>
    <property type="evidence" value="ECO:0007669"/>
    <property type="project" value="InterPro"/>
</dbReference>
<dbReference type="Gene3D" id="3.90.70.10">
    <property type="entry name" value="Cysteine proteinases"/>
    <property type="match status" value="1"/>
</dbReference>
<evidence type="ECO:0000256" key="1">
    <source>
        <dbReference type="ARBA" id="ARBA00004308"/>
    </source>
</evidence>
<evidence type="ECO:0000256" key="2">
    <source>
        <dbReference type="ARBA" id="ARBA00022448"/>
    </source>
</evidence>
<dbReference type="PROSITE" id="PS51072">
    <property type="entry name" value="MHD"/>
    <property type="match status" value="1"/>
</dbReference>
<dbReference type="PANTHER" id="PTHR31400">
    <property type="entry name" value="GUANYLYL CYCLASE DOMAIN CONTAINING PROTEIN 1 GUCD1"/>
    <property type="match status" value="1"/>
</dbReference>
<dbReference type="InterPro" id="IPR001392">
    <property type="entry name" value="Clathrin_mu"/>
</dbReference>
<gene>
    <name evidence="6" type="ORF">GAYE_SCF03G2359</name>
</gene>
<keyword evidence="3" id="KW-0653">Protein transport</keyword>
<keyword evidence="2" id="KW-0813">Transport</keyword>
<dbReference type="GO" id="GO:0016192">
    <property type="term" value="P:vesicle-mediated transport"/>
    <property type="evidence" value="ECO:0007669"/>
    <property type="project" value="InterPro"/>
</dbReference>
<evidence type="ECO:0000313" key="7">
    <source>
        <dbReference type="Proteomes" id="UP001300502"/>
    </source>
</evidence>
<dbReference type="GO" id="GO:0012505">
    <property type="term" value="C:endomembrane system"/>
    <property type="evidence" value="ECO:0007669"/>
    <property type="project" value="UniProtKB-SubCell"/>
</dbReference>
<keyword evidence="4" id="KW-0472">Membrane</keyword>
<protein>
    <recommendedName>
        <fullName evidence="5">MHD domain-containing protein</fullName>
    </recommendedName>
</protein>
<feature type="domain" description="MHD" evidence="5">
    <location>
        <begin position="215"/>
        <end position="493"/>
    </location>
</feature>
<evidence type="ECO:0000259" key="5">
    <source>
        <dbReference type="PROSITE" id="PS51072"/>
    </source>
</evidence>
<organism evidence="6 7">
    <name type="scientific">Galdieria yellowstonensis</name>
    <dbReference type="NCBI Taxonomy" id="3028027"/>
    <lineage>
        <taxon>Eukaryota</taxon>
        <taxon>Rhodophyta</taxon>
        <taxon>Bangiophyceae</taxon>
        <taxon>Galdieriales</taxon>
        <taxon>Galdieriaceae</taxon>
        <taxon>Galdieria</taxon>
    </lineage>
</organism>
<evidence type="ECO:0000256" key="4">
    <source>
        <dbReference type="ARBA" id="ARBA00023136"/>
    </source>
</evidence>
<dbReference type="PRINTS" id="PR00314">
    <property type="entry name" value="CLATHRINADPT"/>
</dbReference>